<protein>
    <submittedName>
        <fullName evidence="1">Uncharacterized protein</fullName>
    </submittedName>
</protein>
<dbReference type="Proteomes" id="UP000186720">
    <property type="component" value="Unassembled WGS sequence"/>
</dbReference>
<accession>A0A1Q6A173</accession>
<evidence type="ECO:0000313" key="2">
    <source>
        <dbReference type="Proteomes" id="UP000186720"/>
    </source>
</evidence>
<keyword evidence="2" id="KW-1185">Reference proteome</keyword>
<organism evidence="1 2">
    <name type="scientific">Mucilaginibacter polytrichastri</name>
    <dbReference type="NCBI Taxonomy" id="1302689"/>
    <lineage>
        <taxon>Bacteria</taxon>
        <taxon>Pseudomonadati</taxon>
        <taxon>Bacteroidota</taxon>
        <taxon>Sphingobacteriia</taxon>
        <taxon>Sphingobacteriales</taxon>
        <taxon>Sphingobacteriaceae</taxon>
        <taxon>Mucilaginibacter</taxon>
    </lineage>
</organism>
<dbReference type="EMBL" id="MPPL01000001">
    <property type="protein sequence ID" value="OKS87770.1"/>
    <property type="molecule type" value="Genomic_DNA"/>
</dbReference>
<name>A0A1Q6A173_9SPHI</name>
<sequence length="37" mass="4468">MDIHLYIAIYLSLLYLAFGMPKQVRHDDVIYWNDKLV</sequence>
<proteinExistence type="predicted"/>
<comment type="caution">
    <text evidence="1">The sequence shown here is derived from an EMBL/GenBank/DDBJ whole genome shotgun (WGS) entry which is preliminary data.</text>
</comment>
<dbReference type="AlphaFoldDB" id="A0A1Q6A173"/>
<evidence type="ECO:0000313" key="1">
    <source>
        <dbReference type="EMBL" id="OKS87770.1"/>
    </source>
</evidence>
<reference evidence="1 2" key="1">
    <citation type="submission" date="2016-11" db="EMBL/GenBank/DDBJ databases">
        <title>Whole Genome Sequencing of Mucilaginibacter polytrichastri RG4-7(T) isolated from the moss sample.</title>
        <authorList>
            <person name="Li Y."/>
        </authorList>
    </citation>
    <scope>NUCLEOTIDE SEQUENCE [LARGE SCALE GENOMIC DNA]</scope>
    <source>
        <strain evidence="1 2">RG4-7</strain>
    </source>
</reference>
<dbReference type="STRING" id="1302689.RG47T_3232"/>
<gene>
    <name evidence="1" type="ORF">RG47T_3232</name>
</gene>